<evidence type="ECO:0000313" key="2">
    <source>
        <dbReference type="EMBL" id="CAI9924973.1"/>
    </source>
</evidence>
<evidence type="ECO:0000313" key="4">
    <source>
        <dbReference type="Proteomes" id="UP001642409"/>
    </source>
</evidence>
<dbReference type="AlphaFoldDB" id="A0AA86TY15"/>
<proteinExistence type="predicted"/>
<keyword evidence="4" id="KW-1185">Reference proteome</keyword>
<reference evidence="2" key="1">
    <citation type="submission" date="2023-06" db="EMBL/GenBank/DDBJ databases">
        <authorList>
            <person name="Kurt Z."/>
        </authorList>
    </citation>
    <scope>NUCLEOTIDE SEQUENCE</scope>
</reference>
<name>A0AA86TY15_9EUKA</name>
<evidence type="ECO:0000313" key="3">
    <source>
        <dbReference type="EMBL" id="CAL6090702.1"/>
    </source>
</evidence>
<dbReference type="EMBL" id="CAXDID020000430">
    <property type="protein sequence ID" value="CAL6090702.1"/>
    <property type="molecule type" value="Genomic_DNA"/>
</dbReference>
<gene>
    <name evidence="2" type="ORF">HINF_LOCUS12618</name>
    <name evidence="3" type="ORF">HINF_LOCUS65435</name>
</gene>
<keyword evidence="1" id="KW-1133">Transmembrane helix</keyword>
<organism evidence="2">
    <name type="scientific">Hexamita inflata</name>
    <dbReference type="NCBI Taxonomy" id="28002"/>
    <lineage>
        <taxon>Eukaryota</taxon>
        <taxon>Metamonada</taxon>
        <taxon>Diplomonadida</taxon>
        <taxon>Hexamitidae</taxon>
        <taxon>Hexamitinae</taxon>
        <taxon>Hexamita</taxon>
    </lineage>
</organism>
<protein>
    <submittedName>
        <fullName evidence="3">Hypothetical_protein</fullName>
    </submittedName>
</protein>
<dbReference type="Proteomes" id="UP001642409">
    <property type="component" value="Unassembled WGS sequence"/>
</dbReference>
<accession>A0AA86TY15</accession>
<reference evidence="3 4" key="2">
    <citation type="submission" date="2024-07" db="EMBL/GenBank/DDBJ databases">
        <authorList>
            <person name="Akdeniz Z."/>
        </authorList>
    </citation>
    <scope>NUCLEOTIDE SEQUENCE [LARGE SCALE GENOMIC DNA]</scope>
</reference>
<keyword evidence="1" id="KW-0812">Transmembrane</keyword>
<feature type="transmembrane region" description="Helical" evidence="1">
    <location>
        <begin position="81"/>
        <end position="103"/>
    </location>
</feature>
<evidence type="ECO:0000256" key="1">
    <source>
        <dbReference type="SAM" id="Phobius"/>
    </source>
</evidence>
<comment type="caution">
    <text evidence="2">The sequence shown here is derived from an EMBL/GenBank/DDBJ whole genome shotgun (WGS) entry which is preliminary data.</text>
</comment>
<dbReference type="EMBL" id="CATOUU010000331">
    <property type="protein sequence ID" value="CAI9924973.1"/>
    <property type="molecule type" value="Genomic_DNA"/>
</dbReference>
<sequence>MVVKPDWRKEQEDPMIGIRTQLQFITSSASTGPAEDLGVHLQLVNLNDFRYFLITKNNGGLFLSISTGAQDEVLVLRLIRIIIQVVTVAFILNIQIMNAFLFLKNGSSGLVGPSIKQYIDATLKQQLFYL</sequence>
<keyword evidence="1" id="KW-0472">Membrane</keyword>